<evidence type="ECO:0000256" key="22">
    <source>
        <dbReference type="ARBA" id="ARBA00047639"/>
    </source>
</evidence>
<dbReference type="GO" id="GO:0046872">
    <property type="term" value="F:metal ion binding"/>
    <property type="evidence" value="ECO:0007669"/>
    <property type="project" value="UniProtKB-KW"/>
</dbReference>
<feature type="region of interest" description="Disordered" evidence="23">
    <location>
        <begin position="58"/>
        <end position="126"/>
    </location>
</feature>
<feature type="domain" description="Aminoacyl-transfer RNA synthetases class-II family profile" evidence="24">
    <location>
        <begin position="125"/>
        <end position="500"/>
    </location>
</feature>
<evidence type="ECO:0000256" key="17">
    <source>
        <dbReference type="ARBA" id="ARBA00030619"/>
    </source>
</evidence>
<dbReference type="CDD" id="cd00685">
    <property type="entry name" value="Trans_IPPS_HT"/>
    <property type="match status" value="1"/>
</dbReference>
<dbReference type="PROSITE" id="PS00444">
    <property type="entry name" value="POLYPRENYL_SYNTHASE_2"/>
    <property type="match status" value="1"/>
</dbReference>
<comment type="catalytic activity">
    <reaction evidence="22">
        <text>tRNA(His) + L-histidine + ATP = L-histidyl-tRNA(His) + AMP + diphosphate + H(+)</text>
        <dbReference type="Rhea" id="RHEA:17313"/>
        <dbReference type="Rhea" id="RHEA-COMP:9665"/>
        <dbReference type="Rhea" id="RHEA-COMP:9689"/>
        <dbReference type="ChEBI" id="CHEBI:15378"/>
        <dbReference type="ChEBI" id="CHEBI:30616"/>
        <dbReference type="ChEBI" id="CHEBI:33019"/>
        <dbReference type="ChEBI" id="CHEBI:57595"/>
        <dbReference type="ChEBI" id="CHEBI:78442"/>
        <dbReference type="ChEBI" id="CHEBI:78527"/>
        <dbReference type="ChEBI" id="CHEBI:456215"/>
        <dbReference type="EC" id="6.1.1.21"/>
    </reaction>
</comment>
<dbReference type="InterPro" id="IPR045864">
    <property type="entry name" value="aa-tRNA-synth_II/BPL/LPL"/>
</dbReference>
<dbReference type="EC" id="2.5.1.10" evidence="7"/>
<dbReference type="FunFam" id="3.40.50.800:FF:000015">
    <property type="entry name" value="Histidyl-tRNA synthetase, mitochondrial"/>
    <property type="match status" value="1"/>
</dbReference>
<dbReference type="InterPro" id="IPR000092">
    <property type="entry name" value="Polyprenyl_synt"/>
</dbReference>
<dbReference type="Pfam" id="PF13393">
    <property type="entry name" value="tRNA-synt_His"/>
    <property type="match status" value="1"/>
</dbReference>
<evidence type="ECO:0000256" key="14">
    <source>
        <dbReference type="ARBA" id="ARBA00022741"/>
    </source>
</evidence>
<evidence type="ECO:0000256" key="21">
    <source>
        <dbReference type="ARBA" id="ARBA00032873"/>
    </source>
</evidence>
<dbReference type="SFLD" id="SFLDG01017">
    <property type="entry name" value="Polyprenyl_Transferase_Like"/>
    <property type="match status" value="1"/>
</dbReference>
<dbReference type="GO" id="GO:0005829">
    <property type="term" value="C:cytosol"/>
    <property type="evidence" value="ECO:0007669"/>
    <property type="project" value="TreeGrafter"/>
</dbReference>
<comment type="subcellular location">
    <subcellularLocation>
        <location evidence="2">Cytoplasm</location>
    </subcellularLocation>
</comment>
<dbReference type="InterPro" id="IPR036621">
    <property type="entry name" value="Anticodon-bd_dom_sf"/>
</dbReference>
<dbReference type="PANTHER" id="PTHR11476:SF7">
    <property type="entry name" value="HISTIDINE--TRNA LIGASE"/>
    <property type="match status" value="1"/>
</dbReference>
<dbReference type="GO" id="GO:0032543">
    <property type="term" value="P:mitochondrial translation"/>
    <property type="evidence" value="ECO:0007669"/>
    <property type="project" value="TreeGrafter"/>
</dbReference>
<dbReference type="GO" id="GO:0008299">
    <property type="term" value="P:isoprenoid biosynthetic process"/>
    <property type="evidence" value="ECO:0007669"/>
    <property type="project" value="InterPro"/>
</dbReference>
<evidence type="ECO:0000256" key="11">
    <source>
        <dbReference type="ARBA" id="ARBA00022516"/>
    </source>
</evidence>
<dbReference type="EC" id="6.1.1.21" evidence="8"/>
<reference evidence="25 26" key="1">
    <citation type="submission" date="2019-03" db="EMBL/GenBank/DDBJ databases">
        <title>Sequencing 25 genomes of Wallemia mellicola.</title>
        <authorList>
            <person name="Gostincar C."/>
        </authorList>
    </citation>
    <scope>NUCLEOTIDE SEQUENCE [LARGE SCALE GENOMIC DNA]</scope>
    <source>
        <strain evidence="25 26">EXF-6152</strain>
    </source>
</reference>
<keyword evidence="15" id="KW-0460">Magnesium</keyword>
<evidence type="ECO:0000256" key="10">
    <source>
        <dbReference type="ARBA" id="ARBA00022490"/>
    </source>
</evidence>
<evidence type="ECO:0000256" key="7">
    <source>
        <dbReference type="ARBA" id="ARBA00012439"/>
    </source>
</evidence>
<dbReference type="InterPro" id="IPR004154">
    <property type="entry name" value="Anticodon-bd"/>
</dbReference>
<feature type="region of interest" description="Disordered" evidence="23">
    <location>
        <begin position="23"/>
        <end position="44"/>
    </location>
</feature>
<comment type="similarity">
    <text evidence="5">Belongs to the FPP/GGPP synthase family.</text>
</comment>
<evidence type="ECO:0000256" key="15">
    <source>
        <dbReference type="ARBA" id="ARBA00022842"/>
    </source>
</evidence>
<dbReference type="CDD" id="cd00773">
    <property type="entry name" value="HisRS-like_core"/>
    <property type="match status" value="1"/>
</dbReference>
<feature type="region of interest" description="Disordered" evidence="23">
    <location>
        <begin position="418"/>
        <end position="448"/>
    </location>
</feature>
<dbReference type="GO" id="GO:0004161">
    <property type="term" value="F:dimethylallyltranstransferase activity"/>
    <property type="evidence" value="ECO:0007669"/>
    <property type="project" value="UniProtKB-EC"/>
</dbReference>
<dbReference type="GO" id="GO:0004337">
    <property type="term" value="F:(2E,6E)-farnesyl diphosphate synthase activity"/>
    <property type="evidence" value="ECO:0007669"/>
    <property type="project" value="UniProtKB-EC"/>
</dbReference>
<keyword evidence="13" id="KW-0479">Metal-binding</keyword>
<evidence type="ECO:0000256" key="13">
    <source>
        <dbReference type="ARBA" id="ARBA00022723"/>
    </source>
</evidence>
<evidence type="ECO:0000256" key="20">
    <source>
        <dbReference type="ARBA" id="ARBA00032448"/>
    </source>
</evidence>
<dbReference type="AlphaFoldDB" id="A0A4T0LYN8"/>
<keyword evidence="16" id="KW-0443">Lipid metabolism</keyword>
<comment type="pathway">
    <text evidence="4">Isoprenoid biosynthesis; farnesyl diphosphate biosynthesis; farnesyl diphosphate from geranyl diphosphate and isopentenyl diphosphate: step 1/1.</text>
</comment>
<dbReference type="GO" id="GO:0005739">
    <property type="term" value="C:mitochondrion"/>
    <property type="evidence" value="ECO:0007669"/>
    <property type="project" value="TreeGrafter"/>
</dbReference>
<gene>
    <name evidence="25" type="ORF">E3Q22_04026</name>
</gene>
<dbReference type="Gene3D" id="3.30.930.10">
    <property type="entry name" value="Bira Bifunctional Protein, Domain 2"/>
    <property type="match status" value="1"/>
</dbReference>
<keyword evidence="10" id="KW-0963">Cytoplasm</keyword>
<dbReference type="InterPro" id="IPR008949">
    <property type="entry name" value="Isoprenoid_synthase_dom_sf"/>
</dbReference>
<dbReference type="SUPFAM" id="SSF55681">
    <property type="entry name" value="Class II aaRS and biotin synthetases"/>
    <property type="match status" value="1"/>
</dbReference>
<dbReference type="FunFam" id="1.10.600.10:FF:000006">
    <property type="entry name" value="Farnesyl pyrophosphate synthase"/>
    <property type="match status" value="1"/>
</dbReference>
<dbReference type="PROSITE" id="PS00723">
    <property type="entry name" value="POLYPRENYL_SYNTHASE_1"/>
    <property type="match status" value="1"/>
</dbReference>
<evidence type="ECO:0000256" key="3">
    <source>
        <dbReference type="ARBA" id="ARBA00004932"/>
    </source>
</evidence>
<dbReference type="InterPro" id="IPR033749">
    <property type="entry name" value="Polyprenyl_synt_CS"/>
</dbReference>
<feature type="compositionally biased region" description="Basic and acidic residues" evidence="23">
    <location>
        <begin position="438"/>
        <end position="448"/>
    </location>
</feature>
<dbReference type="InterPro" id="IPR041715">
    <property type="entry name" value="HisRS-like_core"/>
</dbReference>
<dbReference type="Proteomes" id="UP000310685">
    <property type="component" value="Unassembled WGS sequence"/>
</dbReference>
<evidence type="ECO:0000259" key="24">
    <source>
        <dbReference type="PROSITE" id="PS50862"/>
    </source>
</evidence>
<evidence type="ECO:0000256" key="18">
    <source>
        <dbReference type="ARBA" id="ARBA00032380"/>
    </source>
</evidence>
<dbReference type="Pfam" id="PF00348">
    <property type="entry name" value="polyprenyl_synt"/>
    <property type="match status" value="1"/>
</dbReference>
<comment type="similarity">
    <text evidence="6">Belongs to the class-II aminoacyl-tRNA synthetase family.</text>
</comment>
<evidence type="ECO:0000313" key="25">
    <source>
        <dbReference type="EMBL" id="TIB75370.1"/>
    </source>
</evidence>
<protein>
    <recommendedName>
        <fullName evidence="21">(2E,6E)-farnesyl diphosphate synthase</fullName>
        <ecNumber evidence="9">2.5.1.1</ecNumber>
        <ecNumber evidence="7">2.5.1.10</ecNumber>
        <ecNumber evidence="8">6.1.1.21</ecNumber>
    </recommendedName>
    <alternativeName>
        <fullName evidence="20">Dimethylallyltranstransferase</fullName>
    </alternativeName>
    <alternativeName>
        <fullName evidence="19">Farnesyl diphosphate synthase</fullName>
    </alternativeName>
    <alternativeName>
        <fullName evidence="18">Geranyltranstransferase</fullName>
    </alternativeName>
    <alternativeName>
        <fullName evidence="17">Histidyl-tRNA synthetase</fullName>
    </alternativeName>
</protein>
<evidence type="ECO:0000313" key="26">
    <source>
        <dbReference type="Proteomes" id="UP000310685"/>
    </source>
</evidence>
<dbReference type="SUPFAM" id="SSF48576">
    <property type="entry name" value="Terpenoid synthases"/>
    <property type="match status" value="1"/>
</dbReference>
<dbReference type="EC" id="2.5.1.1" evidence="9"/>
<evidence type="ECO:0000256" key="9">
    <source>
        <dbReference type="ARBA" id="ARBA00012833"/>
    </source>
</evidence>
<evidence type="ECO:0000256" key="4">
    <source>
        <dbReference type="ARBA" id="ARBA00005035"/>
    </source>
</evidence>
<keyword evidence="14" id="KW-0547">Nucleotide-binding</keyword>
<comment type="cofactor">
    <cofactor evidence="1">
        <name>Mg(2+)</name>
        <dbReference type="ChEBI" id="CHEBI:18420"/>
    </cofactor>
</comment>
<evidence type="ECO:0000256" key="6">
    <source>
        <dbReference type="ARBA" id="ARBA00008226"/>
    </source>
</evidence>
<evidence type="ECO:0000256" key="2">
    <source>
        <dbReference type="ARBA" id="ARBA00004496"/>
    </source>
</evidence>
<comment type="pathway">
    <text evidence="3">Isoprenoid biosynthesis; geranyl diphosphate biosynthesis; geranyl diphosphate from dimethylallyl diphosphate and isopentenyl diphosphate: step 1/1.</text>
</comment>
<dbReference type="GO" id="GO:0000166">
    <property type="term" value="F:nucleotide binding"/>
    <property type="evidence" value="ECO:0007669"/>
    <property type="project" value="UniProtKB-KW"/>
</dbReference>
<dbReference type="GO" id="GO:0006427">
    <property type="term" value="P:histidyl-tRNA aminoacylation"/>
    <property type="evidence" value="ECO:0007669"/>
    <property type="project" value="TreeGrafter"/>
</dbReference>
<evidence type="ECO:0000256" key="5">
    <source>
        <dbReference type="ARBA" id="ARBA00006706"/>
    </source>
</evidence>
<feature type="compositionally biased region" description="Polar residues" evidence="23">
    <location>
        <begin position="23"/>
        <end position="39"/>
    </location>
</feature>
<dbReference type="Gene3D" id="3.40.50.800">
    <property type="entry name" value="Anticodon-binding domain"/>
    <property type="match status" value="1"/>
</dbReference>
<comment type="caution">
    <text evidence="25">The sequence shown here is derived from an EMBL/GenBank/DDBJ whole genome shotgun (WGS) entry which is preliminary data.</text>
</comment>
<name>A0A4T0LYN8_9BASI</name>
<dbReference type="PANTHER" id="PTHR11476">
    <property type="entry name" value="HISTIDYL-TRNA SYNTHETASE"/>
    <property type="match status" value="1"/>
</dbReference>
<accession>A0A4T0LYN8</accession>
<dbReference type="SUPFAM" id="SSF52954">
    <property type="entry name" value="Class II aaRS ABD-related"/>
    <property type="match status" value="1"/>
</dbReference>
<evidence type="ECO:0000256" key="23">
    <source>
        <dbReference type="SAM" id="MobiDB-lite"/>
    </source>
</evidence>
<proteinExistence type="inferred from homology"/>
<organism evidence="25 26">
    <name type="scientific">Wallemia mellicola</name>
    <dbReference type="NCBI Taxonomy" id="1708541"/>
    <lineage>
        <taxon>Eukaryota</taxon>
        <taxon>Fungi</taxon>
        <taxon>Dikarya</taxon>
        <taxon>Basidiomycota</taxon>
        <taxon>Wallemiomycotina</taxon>
        <taxon>Wallemiomycetes</taxon>
        <taxon>Wallemiales</taxon>
        <taxon>Wallemiaceae</taxon>
        <taxon>Wallemia</taxon>
    </lineage>
</organism>
<dbReference type="Gene3D" id="1.10.600.10">
    <property type="entry name" value="Farnesyl Diphosphate Synthase"/>
    <property type="match status" value="1"/>
</dbReference>
<feature type="compositionally biased region" description="Basic and acidic residues" evidence="23">
    <location>
        <begin position="79"/>
        <end position="101"/>
    </location>
</feature>
<dbReference type="EMBL" id="SPRC01000065">
    <property type="protein sequence ID" value="TIB75370.1"/>
    <property type="molecule type" value="Genomic_DNA"/>
</dbReference>
<dbReference type="GO" id="GO:0003723">
    <property type="term" value="F:RNA binding"/>
    <property type="evidence" value="ECO:0007669"/>
    <property type="project" value="TreeGrafter"/>
</dbReference>
<dbReference type="InterPro" id="IPR006195">
    <property type="entry name" value="aa-tRNA-synth_II"/>
</dbReference>
<keyword evidence="12" id="KW-0808">Transferase</keyword>
<evidence type="ECO:0000256" key="19">
    <source>
        <dbReference type="ARBA" id="ARBA00032424"/>
    </source>
</evidence>
<dbReference type="PROSITE" id="PS50862">
    <property type="entry name" value="AA_TRNA_LIGASE_II"/>
    <property type="match status" value="1"/>
</dbReference>
<dbReference type="GO" id="GO:0004821">
    <property type="term" value="F:histidine-tRNA ligase activity"/>
    <property type="evidence" value="ECO:0007669"/>
    <property type="project" value="UniProtKB-EC"/>
</dbReference>
<keyword evidence="11" id="KW-0444">Lipid biosynthesis</keyword>
<dbReference type="Pfam" id="PF03129">
    <property type="entry name" value="HGTP_anticodon"/>
    <property type="match status" value="1"/>
</dbReference>
<evidence type="ECO:0000256" key="12">
    <source>
        <dbReference type="ARBA" id="ARBA00022679"/>
    </source>
</evidence>
<evidence type="ECO:0000256" key="16">
    <source>
        <dbReference type="ARBA" id="ARBA00023098"/>
    </source>
</evidence>
<evidence type="ECO:0000256" key="1">
    <source>
        <dbReference type="ARBA" id="ARBA00001946"/>
    </source>
</evidence>
<sequence>MGDKKIVAPDALRAQAAVQQSKVETLQSEQSATPDINSELNKKKEIDEAVNKSLKEKKKLDGSLQEEQVKSEYLSEQSKNVKNESAGHIRQTEETQKKSLQKEGGALKNKTKSNAPKYNLKTPKGTKDWSPLEMSVREHIFNTITGVFKKHGGVTIDTPVFELKEILAGKYGEDSKLIYDLQDQGGEICSLRYDLTVPFARYLAANSIPSIKRYHIAKVYRRDQPAMTKGRMREFYQCDFDIAGSFDPMIPDAEVLAILSETLTKLDVGPFTIKINHRKILDGIFELSGVPQDKIRTISSAVDKLDKLPWEDVKKEMTDEKGLDSEVADRIGEYVKLSGGRDLLEKLQQDSKMQSNEKAKKGIEEMEILLNYLEIFGVLPQLSFDLSLARGLDYYTGVIYEAVVEGSKAPVLAPAATAAPAGSKLQPPGVKHTGTKKGSKDAELKHESDIDESQIGVGSIAAGGRYDELAGMFAGGAAKDQIPCVGISIGVERVFSILMQRVEKEQQASRAKQTEVYVMAIGDGLLAERMQVAKQLWDNNIKAEFFYKAKAKLPKQFEVVDKERIPFGLLLAPREWNEGQVRIKEQKGKEDGSGDVCSSSISIMSEKQIARERFQAVFSKISDECLQYLRDNQMPAEAVKWFDDNLQYNTPGGKLNRGMSVVDTYAILKGGELSDAEYEKAAILGWCIELLQAYFLVADDMMDGSITRRGQPCWYRQPQVGNIAINDAFMLEAAIYHILKLHFKKESYYGDLLELFHDITFKTELGQLVDLITADEEHVDLSKFSLEKHHYIVVYKTAFYSFYLPVALAMYMAGLSDEKQHQNALDVLIPLGEYFQVQDDYLDAFGKPEQIGKIGTDIEDNKCSWCVCIALQLANQDQRKTLDDNYGRKNPEQASKIKELYAELAIEDKFKSYEKDAHDRIVDLIENIDESSGMRKQVYYAFLYKVFGRTK</sequence>
<dbReference type="SFLD" id="SFLDS00005">
    <property type="entry name" value="Isoprenoid_Synthase_Type_I"/>
    <property type="match status" value="1"/>
</dbReference>
<evidence type="ECO:0000256" key="8">
    <source>
        <dbReference type="ARBA" id="ARBA00012815"/>
    </source>
</evidence>